<evidence type="ECO:0000313" key="1">
    <source>
        <dbReference type="EMBL" id="CAK0901772.1"/>
    </source>
</evidence>
<dbReference type="SUPFAM" id="SSF53474">
    <property type="entry name" value="alpha/beta-Hydrolases"/>
    <property type="match status" value="1"/>
</dbReference>
<name>A0ABN9XU57_9DINO</name>
<gene>
    <name evidence="1" type="ORF">PCOR1329_LOCUS78618</name>
</gene>
<dbReference type="Gene3D" id="3.40.50.1820">
    <property type="entry name" value="alpha/beta hydrolase"/>
    <property type="match status" value="1"/>
</dbReference>
<keyword evidence="2" id="KW-1185">Reference proteome</keyword>
<dbReference type="PANTHER" id="PTHR12277">
    <property type="entry name" value="ALPHA/BETA HYDROLASE DOMAIN-CONTAINING PROTEIN"/>
    <property type="match status" value="1"/>
</dbReference>
<feature type="non-terminal residue" evidence="1">
    <location>
        <position position="307"/>
    </location>
</feature>
<evidence type="ECO:0008006" key="3">
    <source>
        <dbReference type="Google" id="ProtNLM"/>
    </source>
</evidence>
<proteinExistence type="predicted"/>
<dbReference type="InterPro" id="IPR029058">
    <property type="entry name" value="AB_hydrolase_fold"/>
</dbReference>
<dbReference type="Proteomes" id="UP001189429">
    <property type="component" value="Unassembled WGS sequence"/>
</dbReference>
<dbReference type="EMBL" id="CAUYUJ010020979">
    <property type="protein sequence ID" value="CAK0901772.1"/>
    <property type="molecule type" value="Genomic_DNA"/>
</dbReference>
<comment type="caution">
    <text evidence="1">The sequence shown here is derived from an EMBL/GenBank/DDBJ whole genome shotgun (WGS) entry which is preliminary data.</text>
</comment>
<reference evidence="1" key="1">
    <citation type="submission" date="2023-10" db="EMBL/GenBank/DDBJ databases">
        <authorList>
            <person name="Chen Y."/>
            <person name="Shah S."/>
            <person name="Dougan E. K."/>
            <person name="Thang M."/>
            <person name="Chan C."/>
        </authorList>
    </citation>
    <scope>NUCLEOTIDE SEQUENCE [LARGE SCALE GENOMIC DNA]</scope>
</reference>
<dbReference type="PANTHER" id="PTHR12277:SF81">
    <property type="entry name" value="PROTEIN ABHD13"/>
    <property type="match status" value="1"/>
</dbReference>
<evidence type="ECO:0000313" key="2">
    <source>
        <dbReference type="Proteomes" id="UP001189429"/>
    </source>
</evidence>
<sequence length="307" mass="32695">MLSDVRSRYPQHVLLSPVALDMAPSSLTWGRVSARYSTSRTTFSRLHRRRTMTRTTCWFLRVMPLVPQARLGRALEVRFPLWAEADVPAILLPPAVCGSWRGPVASAGAAVAVCVLYFHANACDIGECVADAAAIRDGVFGGDAVVLAPEYPGYGLLDGFEPSVEGIDMVAKAAWRFCCDDLGFLPTQVVLWGRSIGTGPASALACSCAVTQGERSQSQAGRPVGALVLLAPFTSVSDVVLAHSNSLVASLVDPMWNIARLVGDEGLKEVPLCVVHPKDDEVIPLEQGLAVLDGAAARLKFGLWLAG</sequence>
<accession>A0ABN9XU57</accession>
<protein>
    <recommendedName>
        <fullName evidence="3">Alpha/beta hydrolase fold-3 domain-containing protein</fullName>
    </recommendedName>
</protein>
<organism evidence="1 2">
    <name type="scientific">Prorocentrum cordatum</name>
    <dbReference type="NCBI Taxonomy" id="2364126"/>
    <lineage>
        <taxon>Eukaryota</taxon>
        <taxon>Sar</taxon>
        <taxon>Alveolata</taxon>
        <taxon>Dinophyceae</taxon>
        <taxon>Prorocentrales</taxon>
        <taxon>Prorocentraceae</taxon>
        <taxon>Prorocentrum</taxon>
    </lineage>
</organism>